<organism evidence="3 4">
    <name type="scientific">Penicillium chermesinum</name>
    <dbReference type="NCBI Taxonomy" id="63820"/>
    <lineage>
        <taxon>Eukaryota</taxon>
        <taxon>Fungi</taxon>
        <taxon>Dikarya</taxon>
        <taxon>Ascomycota</taxon>
        <taxon>Pezizomycotina</taxon>
        <taxon>Eurotiomycetes</taxon>
        <taxon>Eurotiomycetidae</taxon>
        <taxon>Eurotiales</taxon>
        <taxon>Aspergillaceae</taxon>
        <taxon>Penicillium</taxon>
    </lineage>
</organism>
<dbReference type="InterPro" id="IPR027417">
    <property type="entry name" value="P-loop_NTPase"/>
</dbReference>
<evidence type="ECO:0000313" key="4">
    <source>
        <dbReference type="Proteomes" id="UP001150941"/>
    </source>
</evidence>
<name>A0A9W9TZ33_9EURO</name>
<dbReference type="PANTHER" id="PTHR10039:SF14">
    <property type="entry name" value="NACHT DOMAIN-CONTAINING PROTEIN"/>
    <property type="match status" value="1"/>
</dbReference>
<dbReference type="Gene3D" id="3.40.50.300">
    <property type="entry name" value="P-loop containing nucleotide triphosphate hydrolases"/>
    <property type="match status" value="1"/>
</dbReference>
<comment type="caution">
    <text evidence="3">The sequence shown here is derived from an EMBL/GenBank/DDBJ whole genome shotgun (WGS) entry which is preliminary data.</text>
</comment>
<dbReference type="SUPFAM" id="SSF52540">
    <property type="entry name" value="P-loop containing nucleoside triphosphate hydrolases"/>
    <property type="match status" value="1"/>
</dbReference>
<dbReference type="OrthoDB" id="4365209at2759"/>
<accession>A0A9W9TZ33</accession>
<dbReference type="AlphaFoldDB" id="A0A9W9TZ33"/>
<dbReference type="EMBL" id="JAPQKS010000001">
    <property type="protein sequence ID" value="KAJ5248780.1"/>
    <property type="molecule type" value="Genomic_DNA"/>
</dbReference>
<evidence type="ECO:0000313" key="3">
    <source>
        <dbReference type="EMBL" id="KAJ5248780.1"/>
    </source>
</evidence>
<evidence type="ECO:0000256" key="1">
    <source>
        <dbReference type="ARBA" id="ARBA00022737"/>
    </source>
</evidence>
<dbReference type="GeneID" id="83196831"/>
<evidence type="ECO:0000259" key="2">
    <source>
        <dbReference type="PROSITE" id="PS50837"/>
    </source>
</evidence>
<dbReference type="PROSITE" id="PS50837">
    <property type="entry name" value="NACHT"/>
    <property type="match status" value="1"/>
</dbReference>
<protein>
    <recommendedName>
        <fullName evidence="2">NACHT domain-containing protein</fullName>
    </recommendedName>
</protein>
<sequence length="355" mass="40914">MATTITFGANNRGLEVNQNNGQITIGGTSDHEIDRMCIEALRCPNSRTVRNRLTEEKDKLSPKLVTWVLESEEFRNWQDGEVCLLWIKGGAGKGKTMMAISLVDHLWWLRTECSLPNRPLVSYFFCRNSDTELNSITAILKGLIFQLVVQDDTLMRVLRSRWNTAEREFQFDTTSWRKLWDILWDMLDRCTSSKVYLVVDALDECEDNAIGAFLQLIVRNGLDQPRRIKWLLTSRPLDAAERELLPGHDQAQVSLELNYDNVAQSVRQYVVQKVHELDRRQSYGESLRRQIEYELVKNAEGTFLWASLVCKELDGVRKRGSSRDHPRNTSWFICSLSPGVSAAREGQQIRSERLC</sequence>
<proteinExistence type="predicted"/>
<dbReference type="RefSeq" id="XP_058335559.1">
    <property type="nucleotide sequence ID" value="XM_058469528.1"/>
</dbReference>
<dbReference type="PANTHER" id="PTHR10039">
    <property type="entry name" value="AMELOGENIN"/>
    <property type="match status" value="1"/>
</dbReference>
<keyword evidence="1" id="KW-0677">Repeat</keyword>
<reference evidence="3" key="2">
    <citation type="journal article" date="2023" name="IMA Fungus">
        <title>Comparative genomic study of the Penicillium genus elucidates a diverse pangenome and 15 lateral gene transfer events.</title>
        <authorList>
            <person name="Petersen C."/>
            <person name="Sorensen T."/>
            <person name="Nielsen M.R."/>
            <person name="Sondergaard T.E."/>
            <person name="Sorensen J.L."/>
            <person name="Fitzpatrick D.A."/>
            <person name="Frisvad J.C."/>
            <person name="Nielsen K.L."/>
        </authorList>
    </citation>
    <scope>NUCLEOTIDE SEQUENCE</scope>
    <source>
        <strain evidence="3">IBT 19713</strain>
    </source>
</reference>
<dbReference type="InterPro" id="IPR056884">
    <property type="entry name" value="NPHP3-like_N"/>
</dbReference>
<feature type="domain" description="NACHT" evidence="2">
    <location>
        <begin position="83"/>
        <end position="236"/>
    </location>
</feature>
<dbReference type="Proteomes" id="UP001150941">
    <property type="component" value="Unassembled WGS sequence"/>
</dbReference>
<reference evidence="3" key="1">
    <citation type="submission" date="2022-11" db="EMBL/GenBank/DDBJ databases">
        <authorList>
            <person name="Petersen C."/>
        </authorList>
    </citation>
    <scope>NUCLEOTIDE SEQUENCE</scope>
    <source>
        <strain evidence="3">IBT 19713</strain>
    </source>
</reference>
<dbReference type="Pfam" id="PF24883">
    <property type="entry name" value="NPHP3_N"/>
    <property type="match status" value="1"/>
</dbReference>
<gene>
    <name evidence="3" type="ORF">N7468_000231</name>
</gene>
<keyword evidence="4" id="KW-1185">Reference proteome</keyword>
<dbReference type="InterPro" id="IPR007111">
    <property type="entry name" value="NACHT_NTPase"/>
</dbReference>